<dbReference type="InterPro" id="IPR043153">
    <property type="entry name" value="DENN_C"/>
</dbReference>
<dbReference type="Gene3D" id="3.30.450.200">
    <property type="match status" value="1"/>
</dbReference>
<gene>
    <name evidence="3" type="ORF">MA16_Dca003461</name>
</gene>
<evidence type="ECO:0000256" key="1">
    <source>
        <dbReference type="SAM" id="MobiDB-lite"/>
    </source>
</evidence>
<evidence type="ECO:0000313" key="3">
    <source>
        <dbReference type="EMBL" id="PKU74258.1"/>
    </source>
</evidence>
<accession>A0A2I0WF19</accession>
<dbReference type="Pfam" id="PF03456">
    <property type="entry name" value="uDENN"/>
    <property type="match status" value="1"/>
</dbReference>
<dbReference type="Proteomes" id="UP000233837">
    <property type="component" value="Unassembled WGS sequence"/>
</dbReference>
<feature type="domain" description="UDENN" evidence="2">
    <location>
        <begin position="370"/>
        <end position="841"/>
    </location>
</feature>
<evidence type="ECO:0000259" key="2">
    <source>
        <dbReference type="PROSITE" id="PS50211"/>
    </source>
</evidence>
<reference evidence="3 4" key="1">
    <citation type="journal article" date="2016" name="Sci. Rep.">
        <title>The Dendrobium catenatum Lindl. genome sequence provides insights into polysaccharide synthase, floral development and adaptive evolution.</title>
        <authorList>
            <person name="Zhang G.Q."/>
            <person name="Xu Q."/>
            <person name="Bian C."/>
            <person name="Tsai W.C."/>
            <person name="Yeh C.M."/>
            <person name="Liu K.W."/>
            <person name="Yoshida K."/>
            <person name="Zhang L.S."/>
            <person name="Chang S.B."/>
            <person name="Chen F."/>
            <person name="Shi Y."/>
            <person name="Su Y.Y."/>
            <person name="Zhang Y.Q."/>
            <person name="Chen L.J."/>
            <person name="Yin Y."/>
            <person name="Lin M."/>
            <person name="Huang H."/>
            <person name="Deng H."/>
            <person name="Wang Z.W."/>
            <person name="Zhu S.L."/>
            <person name="Zhao X."/>
            <person name="Deng C."/>
            <person name="Niu S.C."/>
            <person name="Huang J."/>
            <person name="Wang M."/>
            <person name="Liu G.H."/>
            <person name="Yang H.J."/>
            <person name="Xiao X.J."/>
            <person name="Hsiao Y.Y."/>
            <person name="Wu W.L."/>
            <person name="Chen Y.Y."/>
            <person name="Mitsuda N."/>
            <person name="Ohme-Takagi M."/>
            <person name="Luo Y.B."/>
            <person name="Van de Peer Y."/>
            <person name="Liu Z.J."/>
        </authorList>
    </citation>
    <scope>NUCLEOTIDE SEQUENCE [LARGE SCALE GENOMIC DNA]</scope>
    <source>
        <tissue evidence="3">The whole plant</tissue>
    </source>
</reference>
<name>A0A2I0WF19_9ASPA</name>
<dbReference type="InterPro" id="IPR001194">
    <property type="entry name" value="cDENN_dom"/>
</dbReference>
<dbReference type="AlphaFoldDB" id="A0A2I0WF19"/>
<dbReference type="InterPro" id="IPR005113">
    <property type="entry name" value="uDENN_dom"/>
</dbReference>
<dbReference type="Gene3D" id="3.40.50.11500">
    <property type="match status" value="1"/>
</dbReference>
<dbReference type="InterPro" id="IPR051942">
    <property type="entry name" value="DENN_domain_containing_2"/>
</dbReference>
<dbReference type="Pfam" id="PF02141">
    <property type="entry name" value="DENN"/>
    <property type="match status" value="1"/>
</dbReference>
<dbReference type="PROSITE" id="PS50211">
    <property type="entry name" value="DENN"/>
    <property type="match status" value="1"/>
</dbReference>
<protein>
    <recommendedName>
        <fullName evidence="2">UDENN domain-containing protein</fullName>
    </recommendedName>
</protein>
<dbReference type="PANTHER" id="PTHR15288">
    <property type="entry name" value="DENN DOMAIN-CONTAINING PROTEIN 2"/>
    <property type="match status" value="1"/>
</dbReference>
<evidence type="ECO:0000313" key="4">
    <source>
        <dbReference type="Proteomes" id="UP000233837"/>
    </source>
</evidence>
<dbReference type="EMBL" id="KZ502674">
    <property type="protein sequence ID" value="PKU74258.1"/>
    <property type="molecule type" value="Genomic_DNA"/>
</dbReference>
<dbReference type="SMART" id="SM00799">
    <property type="entry name" value="DENN"/>
    <property type="match status" value="1"/>
</dbReference>
<feature type="region of interest" description="Disordered" evidence="1">
    <location>
        <begin position="1"/>
        <end position="52"/>
    </location>
</feature>
<sequence>MGAEEVGMNGEASPEKPEEGEDSLASTSYSPENALAGVRTPEGSLDDTGSSAAILESPSSATTSSFSSPLASLRQVGHFQSNSFQRWKRQIQRAWGWGTAGSNVYGEKREQSLMATLNLEIMAKQKRLWYRTQWKNRDIKLYKDPTLLFEQFFIVGLHSHANVEVIEHSFARRKTWESEVAKSDILDLRKLQYNGQIPTLEPQVLYKYPPVKRAAMMESDIPAFCFPEGVKARLVEKTPSMSDLNELVFGQEHLARDDLSFIFCLKVSDNSTLYGVCLHVQEIVQRAPGILGAVSPVIASYKPSRFLVAAPRCYCILTRVPFFELHYEMLNSIVSQERLDRITQYVSDMNLIEPVPPVIAEHESVDEDCDYLGRESLNGLTGFAIPVDSVAGLTSSSASIISEREAAPMLFCQSGFHSPASASFSEVSDTSHARELDKESRRSWQCLDDLTSENSGYRSDSFEIVNGAFENGQASPEANSTIYHSIRCQLERVQSLESIYSSVRGVGSEDDEDEFSSKLEANAADMKVIQWAKANNNEPLQIVCGYHALPIPARGKEIIFHPLEHLQPIKYSRPDASSLELDSNYDFDKPGHPEFNELSSRLAAAEEPFAFSIWTVAAVCRALSLESVLALVTAALLEKQVVVRCPNLGILSAIVFSIIPMIRPFEWQSLFLPVLPRKMLDFLDAPVPFIVGIQFKPSDKKLKAGNLIWVNVCKNKVNMRSLPQLPCYRELVSELTPVHARLACENSIAKRHPVYKCSEVQAEAAGNFLRILRRFMESLCLNLRSHTITNILANNDKVSLLLKESFIESFPTKDQPFMKLFVDTQLFSVLSDSRMSSFENEKPLL</sequence>
<keyword evidence="4" id="KW-1185">Reference proteome</keyword>
<proteinExistence type="predicted"/>
<reference evidence="3 4" key="2">
    <citation type="journal article" date="2017" name="Nature">
        <title>The Apostasia genome and the evolution of orchids.</title>
        <authorList>
            <person name="Zhang G.Q."/>
            <person name="Liu K.W."/>
            <person name="Li Z."/>
            <person name="Lohaus R."/>
            <person name="Hsiao Y.Y."/>
            <person name="Niu S.C."/>
            <person name="Wang J.Y."/>
            <person name="Lin Y.C."/>
            <person name="Xu Q."/>
            <person name="Chen L.J."/>
            <person name="Yoshida K."/>
            <person name="Fujiwara S."/>
            <person name="Wang Z.W."/>
            <person name="Zhang Y.Q."/>
            <person name="Mitsuda N."/>
            <person name="Wang M."/>
            <person name="Liu G.H."/>
            <person name="Pecoraro L."/>
            <person name="Huang H.X."/>
            <person name="Xiao X.J."/>
            <person name="Lin M."/>
            <person name="Wu X.Y."/>
            <person name="Wu W.L."/>
            <person name="Chen Y.Y."/>
            <person name="Chang S.B."/>
            <person name="Sakamoto S."/>
            <person name="Ohme-Takagi M."/>
            <person name="Yagi M."/>
            <person name="Zeng S.J."/>
            <person name="Shen C.Y."/>
            <person name="Yeh C.M."/>
            <person name="Luo Y.B."/>
            <person name="Tsai W.C."/>
            <person name="Van de Peer Y."/>
            <person name="Liu Z.J."/>
        </authorList>
    </citation>
    <scope>NUCLEOTIDE SEQUENCE [LARGE SCALE GENOMIC DNA]</scope>
    <source>
        <tissue evidence="3">The whole plant</tissue>
    </source>
</reference>
<organism evidence="3 4">
    <name type="scientific">Dendrobium catenatum</name>
    <dbReference type="NCBI Taxonomy" id="906689"/>
    <lineage>
        <taxon>Eukaryota</taxon>
        <taxon>Viridiplantae</taxon>
        <taxon>Streptophyta</taxon>
        <taxon>Embryophyta</taxon>
        <taxon>Tracheophyta</taxon>
        <taxon>Spermatophyta</taxon>
        <taxon>Magnoliopsida</taxon>
        <taxon>Liliopsida</taxon>
        <taxon>Asparagales</taxon>
        <taxon>Orchidaceae</taxon>
        <taxon>Epidendroideae</taxon>
        <taxon>Malaxideae</taxon>
        <taxon>Dendrobiinae</taxon>
        <taxon>Dendrobium</taxon>
    </lineage>
</organism>
<dbReference type="InterPro" id="IPR037516">
    <property type="entry name" value="Tripartite_DENN"/>
</dbReference>
<dbReference type="PANTHER" id="PTHR15288:SF0">
    <property type="entry name" value="UDENN DOMAIN-CONTAINING PROTEIN"/>
    <property type="match status" value="1"/>
</dbReference>